<dbReference type="STRING" id="745531.A0A0C3RWB0"/>
<sequence length="548" mass="61735">MSGALRTPKAHLQGIRVPQDKIPPIQNVLSDAERLPDLLQQGPGEIGLINMQLGGKRVVLSEPLAYNSMLPNLFKYSYFVRVEDVLEDILEECIWALRMFIRGLEESTEEQLRTIGHILAHQESKSAKYFMLGNARQKLCHHLMSPNIDRPDEAIPFLKASLAADIDKLGTEEKVWKANLGLFGTLGHAQALAGIHGDDTKAMLQRVLRQIPSSGISGAEHLSLLIEIRTSLAAVYRMRGEIDEAKAEEEWCVKWFRKNPRAIPDAKIAQWLMRPHLPRSPIVDALGGDKWLTARKTSFKADNARAKQCRACAAREPEKKLFQCAQCKHIYYCSRECQKKNWPLHKASCKEMAASLKRVEELKKTDIDAALRGAEWIQWRDGSHDANTAALINALQLQRDPTRGRTHIVFRKVEYVPHVSKDIRYRFRVAQCGVFRIRDVLGVIEAFMGLNSGEGREYIDDLLTNLKETGLASDVVPVLDLTFGEGIETWLGSSGLPAGSLRNYPYNPEWRKMFNKGDPPTPLKLTTGAKDAEHDDDELFAKLSLTDM</sequence>
<dbReference type="InterPro" id="IPR002893">
    <property type="entry name" value="Znf_MYND"/>
</dbReference>
<dbReference type="PANTHER" id="PTHR47570">
    <property type="entry name" value="ZINC ION BINDING PROTEIN"/>
    <property type="match status" value="1"/>
</dbReference>
<keyword evidence="7" id="KW-1185">Reference proteome</keyword>
<dbReference type="Pfam" id="PF01753">
    <property type="entry name" value="zf-MYND"/>
    <property type="match status" value="1"/>
</dbReference>
<gene>
    <name evidence="6" type="ORF">PHLGIDRAFT_119496</name>
</gene>
<evidence type="ECO:0000256" key="2">
    <source>
        <dbReference type="ARBA" id="ARBA00022771"/>
    </source>
</evidence>
<dbReference type="HOGENOM" id="CLU_039337_0_0_1"/>
<evidence type="ECO:0000259" key="5">
    <source>
        <dbReference type="PROSITE" id="PS50865"/>
    </source>
</evidence>
<accession>A0A0C3RWB0</accession>
<evidence type="ECO:0000313" key="6">
    <source>
        <dbReference type="EMBL" id="KIP05796.1"/>
    </source>
</evidence>
<dbReference type="PROSITE" id="PS50865">
    <property type="entry name" value="ZF_MYND_2"/>
    <property type="match status" value="1"/>
</dbReference>
<dbReference type="GO" id="GO:0008270">
    <property type="term" value="F:zinc ion binding"/>
    <property type="evidence" value="ECO:0007669"/>
    <property type="project" value="UniProtKB-KW"/>
</dbReference>
<dbReference type="OrthoDB" id="2931494at2759"/>
<dbReference type="PROSITE" id="PS01360">
    <property type="entry name" value="ZF_MYND_1"/>
    <property type="match status" value="1"/>
</dbReference>
<dbReference type="AlphaFoldDB" id="A0A0C3RWB0"/>
<keyword evidence="2 4" id="KW-0863">Zinc-finger</keyword>
<evidence type="ECO:0000256" key="4">
    <source>
        <dbReference type="PROSITE-ProRule" id="PRU00134"/>
    </source>
</evidence>
<dbReference type="Gene3D" id="6.10.140.2220">
    <property type="match status" value="1"/>
</dbReference>
<keyword evidence="3" id="KW-0862">Zinc</keyword>
<name>A0A0C3RWB0_PHLG1</name>
<evidence type="ECO:0000256" key="1">
    <source>
        <dbReference type="ARBA" id="ARBA00022723"/>
    </source>
</evidence>
<protein>
    <recommendedName>
        <fullName evidence="5">MYND-type domain-containing protein</fullName>
    </recommendedName>
</protein>
<dbReference type="SUPFAM" id="SSF144232">
    <property type="entry name" value="HIT/MYND zinc finger-like"/>
    <property type="match status" value="1"/>
</dbReference>
<proteinExistence type="predicted"/>
<evidence type="ECO:0000313" key="7">
    <source>
        <dbReference type="Proteomes" id="UP000053257"/>
    </source>
</evidence>
<keyword evidence="1" id="KW-0479">Metal-binding</keyword>
<reference evidence="6 7" key="1">
    <citation type="journal article" date="2014" name="PLoS Genet.">
        <title>Analysis of the Phlebiopsis gigantea genome, transcriptome and secretome provides insight into its pioneer colonization strategies of wood.</title>
        <authorList>
            <person name="Hori C."/>
            <person name="Ishida T."/>
            <person name="Igarashi K."/>
            <person name="Samejima M."/>
            <person name="Suzuki H."/>
            <person name="Master E."/>
            <person name="Ferreira P."/>
            <person name="Ruiz-Duenas F.J."/>
            <person name="Held B."/>
            <person name="Canessa P."/>
            <person name="Larrondo L.F."/>
            <person name="Schmoll M."/>
            <person name="Druzhinina I.S."/>
            <person name="Kubicek C.P."/>
            <person name="Gaskell J.A."/>
            <person name="Kersten P."/>
            <person name="St John F."/>
            <person name="Glasner J."/>
            <person name="Sabat G."/>
            <person name="Splinter BonDurant S."/>
            <person name="Syed K."/>
            <person name="Yadav J."/>
            <person name="Mgbeahuruike A.C."/>
            <person name="Kovalchuk A."/>
            <person name="Asiegbu F.O."/>
            <person name="Lackner G."/>
            <person name="Hoffmeister D."/>
            <person name="Rencoret J."/>
            <person name="Gutierrez A."/>
            <person name="Sun H."/>
            <person name="Lindquist E."/>
            <person name="Barry K."/>
            <person name="Riley R."/>
            <person name="Grigoriev I.V."/>
            <person name="Henrissat B."/>
            <person name="Kues U."/>
            <person name="Berka R.M."/>
            <person name="Martinez A.T."/>
            <person name="Covert S.F."/>
            <person name="Blanchette R.A."/>
            <person name="Cullen D."/>
        </authorList>
    </citation>
    <scope>NUCLEOTIDE SEQUENCE [LARGE SCALE GENOMIC DNA]</scope>
    <source>
        <strain evidence="6 7">11061_1 CR5-6</strain>
    </source>
</reference>
<dbReference type="EMBL" id="KN840533">
    <property type="protein sequence ID" value="KIP05796.1"/>
    <property type="molecule type" value="Genomic_DNA"/>
</dbReference>
<evidence type="ECO:0000256" key="3">
    <source>
        <dbReference type="ARBA" id="ARBA00022833"/>
    </source>
</evidence>
<feature type="domain" description="MYND-type" evidence="5">
    <location>
        <begin position="309"/>
        <end position="349"/>
    </location>
</feature>
<dbReference type="PANTHER" id="PTHR47570:SF1">
    <property type="entry name" value="ZINC ION BINDING PROTEIN"/>
    <property type="match status" value="1"/>
</dbReference>
<organism evidence="6 7">
    <name type="scientific">Phlebiopsis gigantea (strain 11061_1 CR5-6)</name>
    <name type="common">White-rot fungus</name>
    <name type="synonym">Peniophora gigantea</name>
    <dbReference type="NCBI Taxonomy" id="745531"/>
    <lineage>
        <taxon>Eukaryota</taxon>
        <taxon>Fungi</taxon>
        <taxon>Dikarya</taxon>
        <taxon>Basidiomycota</taxon>
        <taxon>Agaricomycotina</taxon>
        <taxon>Agaricomycetes</taxon>
        <taxon>Polyporales</taxon>
        <taxon>Phanerochaetaceae</taxon>
        <taxon>Phlebiopsis</taxon>
    </lineage>
</organism>
<dbReference type="Proteomes" id="UP000053257">
    <property type="component" value="Unassembled WGS sequence"/>
</dbReference>